<feature type="compositionally biased region" description="Polar residues" evidence="1">
    <location>
        <begin position="25"/>
        <end position="43"/>
    </location>
</feature>
<keyword evidence="4" id="KW-1185">Reference proteome</keyword>
<protein>
    <recommendedName>
        <fullName evidence="2">BMERB domain-containing protein</fullName>
    </recommendedName>
</protein>
<accession>E3NT95</accession>
<dbReference type="eggNOG" id="KOG0035">
    <property type="taxonomic scope" value="Eukaryota"/>
</dbReference>
<dbReference type="AlphaFoldDB" id="E3NT95"/>
<feature type="domain" description="BMERB" evidence="2">
    <location>
        <begin position="55"/>
        <end position="179"/>
    </location>
</feature>
<dbReference type="SMART" id="SM01203">
    <property type="entry name" value="DUF3585"/>
    <property type="match status" value="1"/>
</dbReference>
<dbReference type="Pfam" id="PF12130">
    <property type="entry name" value="bMERB_dom"/>
    <property type="match status" value="1"/>
</dbReference>
<proteinExistence type="predicted"/>
<dbReference type="InParanoid" id="E3NT95"/>
<evidence type="ECO:0000313" key="4">
    <source>
        <dbReference type="Proteomes" id="UP000008281"/>
    </source>
</evidence>
<evidence type="ECO:0000256" key="1">
    <source>
        <dbReference type="SAM" id="MobiDB-lite"/>
    </source>
</evidence>
<dbReference type="InterPro" id="IPR022735">
    <property type="entry name" value="bMERB_dom"/>
</dbReference>
<gene>
    <name evidence="3" type="ORF">CRE_17700</name>
</gene>
<dbReference type="Proteomes" id="UP000008281">
    <property type="component" value="Unassembled WGS sequence"/>
</dbReference>
<dbReference type="OrthoDB" id="5972258at2759"/>
<evidence type="ECO:0000259" key="2">
    <source>
        <dbReference type="Pfam" id="PF12130"/>
    </source>
</evidence>
<organism evidence="4">
    <name type="scientific">Caenorhabditis remanei</name>
    <name type="common">Caenorhabditis vulgaris</name>
    <dbReference type="NCBI Taxonomy" id="31234"/>
    <lineage>
        <taxon>Eukaryota</taxon>
        <taxon>Metazoa</taxon>
        <taxon>Ecdysozoa</taxon>
        <taxon>Nematoda</taxon>
        <taxon>Chromadorea</taxon>
        <taxon>Rhabditida</taxon>
        <taxon>Rhabditina</taxon>
        <taxon>Rhabditomorpha</taxon>
        <taxon>Rhabditoidea</taxon>
        <taxon>Rhabditidae</taxon>
        <taxon>Peloderinae</taxon>
        <taxon>Caenorhabditis</taxon>
    </lineage>
</organism>
<name>E3NT95_CAERE</name>
<dbReference type="HOGENOM" id="CLU_1490362_0_0_1"/>
<dbReference type="EMBL" id="DS270143">
    <property type="protein sequence ID" value="EFO91788.1"/>
    <property type="molecule type" value="Genomic_DNA"/>
</dbReference>
<sequence>MRSAELKESLQLMAKQYGYMGTDFESQSSQDALSTPSKKFSSQWEKDVDDVQGTAQELVRIDERISDITAQADVIQNKIRETEVGSSEEEQLTNSYLQLTNERNTLVHRQEYYNIIETIRQTTSEIDDLRRRIDEVTQIADDIPRSNETKTATDRLMEDLSDAMKMKSNLVQKLFATEEEM</sequence>
<dbReference type="STRING" id="31234.E3NT95"/>
<reference evidence="3" key="1">
    <citation type="submission" date="2007-07" db="EMBL/GenBank/DDBJ databases">
        <title>PCAP assembly of the Caenorhabditis remanei genome.</title>
        <authorList>
            <consortium name="The Caenorhabditis remanei Sequencing Consortium"/>
            <person name="Wilson R.K."/>
        </authorList>
    </citation>
    <scope>NUCLEOTIDE SEQUENCE [LARGE SCALE GENOMIC DNA]</scope>
    <source>
        <strain evidence="3">PB4641</strain>
    </source>
</reference>
<feature type="region of interest" description="Disordered" evidence="1">
    <location>
        <begin position="25"/>
        <end position="46"/>
    </location>
</feature>
<evidence type="ECO:0000313" key="3">
    <source>
        <dbReference type="EMBL" id="EFO91788.1"/>
    </source>
</evidence>